<dbReference type="PANTHER" id="PTHR11645:SF0">
    <property type="entry name" value="PYRROLINE-5-CARBOXYLATE REDUCTASE 3"/>
    <property type="match status" value="1"/>
</dbReference>
<name>A0ABQ8XBK9_9EUKA</name>
<evidence type="ECO:0000256" key="2">
    <source>
        <dbReference type="ARBA" id="ARBA00022857"/>
    </source>
</evidence>
<sequence length="328" mass="36518">MKRKNFIYGLLSGLGIAGTALTIRHLLSNSNNANKNEKENEKENKRMIKTTTTTTKYPNLKISFLGGGDISWAIITGLVKNQLIKEENIQIYDPTNKPPKILKEIKVVEEVTGAVNFSDIVVLGIPPHNCSKTLKILNQTRDVSSKIFVSFIKNRTFKYLKNFIGNDSKIIRASFNEPLLINKGASGIVGCQNCIEDDIELIIELLQPVSFVIDSEDESFLDSVDVISGCGTTFVFKLMEALIEEAKQVGIEEEDATNLVIETIIGSGKLSKERNKIGIFPDQLSELASKKNKLDSYALNYLKENSYKSTIVNAIKLSHQKSIELNDK</sequence>
<feature type="domain" description="Pyrroline-5-carboxylate reductase catalytic N-terminal" evidence="4">
    <location>
        <begin position="61"/>
        <end position="151"/>
    </location>
</feature>
<dbReference type="EMBL" id="JAOAOG010000315">
    <property type="protein sequence ID" value="KAJ6230066.1"/>
    <property type="molecule type" value="Genomic_DNA"/>
</dbReference>
<proteinExistence type="inferred from homology"/>
<evidence type="ECO:0000256" key="3">
    <source>
        <dbReference type="ARBA" id="ARBA00023002"/>
    </source>
</evidence>
<reference evidence="6" key="1">
    <citation type="submission" date="2022-08" db="EMBL/GenBank/DDBJ databases">
        <title>Novel sulfate-reducing endosymbionts in the free-living metamonad Anaeramoeba.</title>
        <authorList>
            <person name="Jerlstrom-Hultqvist J."/>
            <person name="Cepicka I."/>
            <person name="Gallot-Lavallee L."/>
            <person name="Salas-Leiva D."/>
            <person name="Curtis B.A."/>
            <person name="Zahonova K."/>
            <person name="Pipaliya S."/>
            <person name="Dacks J."/>
            <person name="Roger A.J."/>
        </authorList>
    </citation>
    <scope>NUCLEOTIDE SEQUENCE</scope>
    <source>
        <strain evidence="6">Schooner1</strain>
    </source>
</reference>
<dbReference type="SUPFAM" id="SSF48179">
    <property type="entry name" value="6-phosphogluconate dehydrogenase C-terminal domain-like"/>
    <property type="match status" value="1"/>
</dbReference>
<comment type="similarity">
    <text evidence="1">Belongs to the pyrroline-5-carboxylate reductase family.</text>
</comment>
<evidence type="ECO:0000313" key="7">
    <source>
        <dbReference type="Proteomes" id="UP001150062"/>
    </source>
</evidence>
<organism evidence="6 7">
    <name type="scientific">Anaeramoeba flamelloides</name>
    <dbReference type="NCBI Taxonomy" id="1746091"/>
    <lineage>
        <taxon>Eukaryota</taxon>
        <taxon>Metamonada</taxon>
        <taxon>Anaeramoebidae</taxon>
        <taxon>Anaeramoeba</taxon>
    </lineage>
</organism>
<gene>
    <name evidence="6" type="ORF">M0813_07291</name>
</gene>
<accession>A0ABQ8XBK9</accession>
<dbReference type="Gene3D" id="1.10.3730.10">
    <property type="entry name" value="ProC C-terminal domain-like"/>
    <property type="match status" value="1"/>
</dbReference>
<keyword evidence="2" id="KW-0521">NADP</keyword>
<evidence type="ECO:0000259" key="5">
    <source>
        <dbReference type="Pfam" id="PF14748"/>
    </source>
</evidence>
<comment type="caution">
    <text evidence="6">The sequence shown here is derived from an EMBL/GenBank/DDBJ whole genome shotgun (WGS) entry which is preliminary data.</text>
</comment>
<keyword evidence="7" id="KW-1185">Reference proteome</keyword>
<feature type="domain" description="Pyrroline-5-carboxylate reductase dimerisation" evidence="5">
    <location>
        <begin position="218"/>
        <end position="325"/>
    </location>
</feature>
<dbReference type="Proteomes" id="UP001150062">
    <property type="component" value="Unassembled WGS sequence"/>
</dbReference>
<evidence type="ECO:0000256" key="1">
    <source>
        <dbReference type="ARBA" id="ARBA00005525"/>
    </source>
</evidence>
<dbReference type="InterPro" id="IPR036291">
    <property type="entry name" value="NAD(P)-bd_dom_sf"/>
</dbReference>
<dbReference type="Pfam" id="PF03807">
    <property type="entry name" value="F420_oxidored"/>
    <property type="match status" value="1"/>
</dbReference>
<evidence type="ECO:0000259" key="4">
    <source>
        <dbReference type="Pfam" id="PF03807"/>
    </source>
</evidence>
<dbReference type="Gene3D" id="3.40.50.720">
    <property type="entry name" value="NAD(P)-binding Rossmann-like Domain"/>
    <property type="match status" value="1"/>
</dbReference>
<protein>
    <submittedName>
        <fullName evidence="6">Pyrroline-5-carboxylate reductase</fullName>
    </submittedName>
</protein>
<dbReference type="Pfam" id="PF14748">
    <property type="entry name" value="P5CR_dimer"/>
    <property type="match status" value="1"/>
</dbReference>
<evidence type="ECO:0000313" key="6">
    <source>
        <dbReference type="EMBL" id="KAJ6230066.1"/>
    </source>
</evidence>
<dbReference type="InterPro" id="IPR000304">
    <property type="entry name" value="Pyrroline-COOH_reductase"/>
</dbReference>
<dbReference type="SUPFAM" id="SSF51735">
    <property type="entry name" value="NAD(P)-binding Rossmann-fold domains"/>
    <property type="match status" value="1"/>
</dbReference>
<dbReference type="PANTHER" id="PTHR11645">
    <property type="entry name" value="PYRROLINE-5-CARBOXYLATE REDUCTASE"/>
    <property type="match status" value="1"/>
</dbReference>
<dbReference type="HAMAP" id="MF_01925">
    <property type="entry name" value="P5C_reductase"/>
    <property type="match status" value="1"/>
</dbReference>
<dbReference type="InterPro" id="IPR028939">
    <property type="entry name" value="P5C_Rdtase_cat_N"/>
</dbReference>
<dbReference type="InterPro" id="IPR008927">
    <property type="entry name" value="6-PGluconate_DH-like_C_sf"/>
</dbReference>
<keyword evidence="3" id="KW-0560">Oxidoreductase</keyword>
<dbReference type="InterPro" id="IPR029036">
    <property type="entry name" value="P5CR_dimer"/>
</dbReference>